<keyword evidence="3" id="KW-1185">Reference proteome</keyword>
<comment type="caution">
    <text evidence="2">The sequence shown here is derived from an EMBL/GenBank/DDBJ whole genome shotgun (WGS) entry which is preliminary data.</text>
</comment>
<dbReference type="HOGENOM" id="CLU_1469205_0_0_1"/>
<keyword evidence="1" id="KW-0812">Transmembrane</keyword>
<dbReference type="InParanoid" id="A0A066VTL5"/>
<dbReference type="RefSeq" id="XP_013243029.1">
    <property type="nucleotide sequence ID" value="XM_013387575.1"/>
</dbReference>
<evidence type="ECO:0000313" key="2">
    <source>
        <dbReference type="EMBL" id="KDN45067.1"/>
    </source>
</evidence>
<keyword evidence="1" id="KW-1133">Transmembrane helix</keyword>
<reference evidence="2 3" key="1">
    <citation type="submission" date="2014-05" db="EMBL/GenBank/DDBJ databases">
        <title>Draft genome sequence of a rare smut relative, Tilletiaria anomala UBC 951.</title>
        <authorList>
            <consortium name="DOE Joint Genome Institute"/>
            <person name="Toome M."/>
            <person name="Kuo A."/>
            <person name="Henrissat B."/>
            <person name="Lipzen A."/>
            <person name="Tritt A."/>
            <person name="Yoshinaga Y."/>
            <person name="Zane M."/>
            <person name="Barry K."/>
            <person name="Grigoriev I.V."/>
            <person name="Spatafora J.W."/>
            <person name="Aimea M.C."/>
        </authorList>
    </citation>
    <scope>NUCLEOTIDE SEQUENCE [LARGE SCALE GENOMIC DNA]</scope>
    <source>
        <strain evidence="2 3">UBC 951</strain>
    </source>
</reference>
<dbReference type="GeneID" id="25261418"/>
<organism evidence="2 3">
    <name type="scientific">Tilletiaria anomala (strain ATCC 24038 / CBS 436.72 / UBC 951)</name>
    <dbReference type="NCBI Taxonomy" id="1037660"/>
    <lineage>
        <taxon>Eukaryota</taxon>
        <taxon>Fungi</taxon>
        <taxon>Dikarya</taxon>
        <taxon>Basidiomycota</taxon>
        <taxon>Ustilaginomycotina</taxon>
        <taxon>Exobasidiomycetes</taxon>
        <taxon>Georgefischeriales</taxon>
        <taxon>Tilletiariaceae</taxon>
        <taxon>Tilletiaria</taxon>
    </lineage>
</organism>
<protein>
    <submittedName>
        <fullName evidence="2">Uncharacterized protein</fullName>
    </submittedName>
</protein>
<keyword evidence="1" id="KW-0472">Membrane</keyword>
<proteinExistence type="predicted"/>
<dbReference type="AlphaFoldDB" id="A0A066VTL5"/>
<sequence length="184" mass="20397">MLDTASDETWRARRRPKCSTLPASSSCGSLLDAPPGHCRCCDQDYHRRHRCYISSPLFPPPPSGLRCLCMLAFAFCRPQKTAAAGVMRSTSRVLSPFLEASFQLFDRATTPTAPLMVRAGVCEEEQQARACVINKIGSNRSITAEYIKRHFVSVYLLLPPFGVLHIALCLPVFVRVAMRLHAAS</sequence>
<dbReference type="EMBL" id="JMSN01000045">
    <property type="protein sequence ID" value="KDN45067.1"/>
    <property type="molecule type" value="Genomic_DNA"/>
</dbReference>
<name>A0A066VTL5_TILAU</name>
<evidence type="ECO:0000256" key="1">
    <source>
        <dbReference type="SAM" id="Phobius"/>
    </source>
</evidence>
<evidence type="ECO:0000313" key="3">
    <source>
        <dbReference type="Proteomes" id="UP000027361"/>
    </source>
</evidence>
<feature type="transmembrane region" description="Helical" evidence="1">
    <location>
        <begin position="152"/>
        <end position="174"/>
    </location>
</feature>
<gene>
    <name evidence="2" type="ORF">K437DRAFT_125277</name>
</gene>
<dbReference type="Proteomes" id="UP000027361">
    <property type="component" value="Unassembled WGS sequence"/>
</dbReference>
<accession>A0A066VTL5</accession>